<protein>
    <recommendedName>
        <fullName evidence="4">Secreted protein</fullName>
    </recommendedName>
</protein>
<reference evidence="3" key="1">
    <citation type="submission" date="2021-01" db="EMBL/GenBank/DDBJ databases">
        <authorList>
            <person name="Corre E."/>
            <person name="Pelletier E."/>
            <person name="Niang G."/>
            <person name="Scheremetjew M."/>
            <person name="Finn R."/>
            <person name="Kale V."/>
            <person name="Holt S."/>
            <person name="Cochrane G."/>
            <person name="Meng A."/>
            <person name="Brown T."/>
            <person name="Cohen L."/>
        </authorList>
    </citation>
    <scope>NUCLEOTIDE SEQUENCE</scope>
    <source>
        <strain evidence="3">CCMP3346</strain>
    </source>
</reference>
<feature type="chain" id="PRO_5031330764" description="Secreted protein" evidence="2">
    <location>
        <begin position="24"/>
        <end position="124"/>
    </location>
</feature>
<proteinExistence type="predicted"/>
<accession>A0A7S1JU93</accession>
<name>A0A7S1JU93_9ALVE</name>
<dbReference type="AlphaFoldDB" id="A0A7S1JU93"/>
<feature type="signal peptide" evidence="2">
    <location>
        <begin position="1"/>
        <end position="23"/>
    </location>
</feature>
<sequence length="124" mass="13875">MSVRLSVCLSVWLAVFRLNYTRGQRAGREGKAEHSHPTRETPAHNTHTARNSVRTYWQTGTTHPSPIPTQTRLSLEQPHSSTEIDWGSCGWGWVVNFSIDLCACFVGVLVRRTVVHVVCVCACL</sequence>
<evidence type="ECO:0008006" key="4">
    <source>
        <dbReference type="Google" id="ProtNLM"/>
    </source>
</evidence>
<keyword evidence="2" id="KW-0732">Signal</keyword>
<feature type="region of interest" description="Disordered" evidence="1">
    <location>
        <begin position="27"/>
        <end position="50"/>
    </location>
</feature>
<feature type="compositionally biased region" description="Basic and acidic residues" evidence="1">
    <location>
        <begin position="27"/>
        <end position="42"/>
    </location>
</feature>
<organism evidence="3">
    <name type="scientific">Vitrella brassicaformis</name>
    <dbReference type="NCBI Taxonomy" id="1169539"/>
    <lineage>
        <taxon>Eukaryota</taxon>
        <taxon>Sar</taxon>
        <taxon>Alveolata</taxon>
        <taxon>Colpodellida</taxon>
        <taxon>Vitrellaceae</taxon>
        <taxon>Vitrella</taxon>
    </lineage>
</organism>
<evidence type="ECO:0000313" key="3">
    <source>
        <dbReference type="EMBL" id="CAD9054709.1"/>
    </source>
</evidence>
<evidence type="ECO:0000256" key="2">
    <source>
        <dbReference type="SAM" id="SignalP"/>
    </source>
</evidence>
<dbReference type="EMBL" id="HBGB01016813">
    <property type="protein sequence ID" value="CAD9054709.1"/>
    <property type="molecule type" value="Transcribed_RNA"/>
</dbReference>
<evidence type="ECO:0000256" key="1">
    <source>
        <dbReference type="SAM" id="MobiDB-lite"/>
    </source>
</evidence>
<gene>
    <name evidence="3" type="ORF">VBRA1451_LOCUS9774</name>
</gene>